<evidence type="ECO:0000313" key="4">
    <source>
        <dbReference type="Proteomes" id="UP001181355"/>
    </source>
</evidence>
<dbReference type="InterPro" id="IPR011856">
    <property type="entry name" value="tRNA_endonuc-like_dom_sf"/>
</dbReference>
<evidence type="ECO:0000313" key="3">
    <source>
        <dbReference type="EMBL" id="WMW81098.1"/>
    </source>
</evidence>
<dbReference type="InterPro" id="IPR011335">
    <property type="entry name" value="Restrct_endonuc-II-like"/>
</dbReference>
<dbReference type="InterPro" id="IPR003509">
    <property type="entry name" value="UPF0102_YraN-like"/>
</dbReference>
<dbReference type="Pfam" id="PF02021">
    <property type="entry name" value="UPF0102"/>
    <property type="match status" value="1"/>
</dbReference>
<sequence>MVASNWLSKRLAAIRTSKQRSGDAAEERALQYLQAQGLRLVERSFLCKGGEIDLLMQDGSCLVFVEVRQRADRRFGGAIASVTAAKQKRMVHAAQVYLQALSSLPPCRFDLVAIEGDQLHWLKNIISA</sequence>
<protein>
    <recommendedName>
        <fullName evidence="2">UPF0102 protein RF679_02160</fullName>
    </recommendedName>
</protein>
<dbReference type="Gene3D" id="3.40.1350.10">
    <property type="match status" value="1"/>
</dbReference>
<comment type="similarity">
    <text evidence="1 2">Belongs to the UPF0102 family.</text>
</comment>
<dbReference type="RefSeq" id="WP_309482588.1">
    <property type="nucleotide sequence ID" value="NZ_CP133720.1"/>
</dbReference>
<keyword evidence="4" id="KW-1185">Reference proteome</keyword>
<dbReference type="NCBIfam" id="NF009150">
    <property type="entry name" value="PRK12497.1-3"/>
    <property type="match status" value="1"/>
</dbReference>
<evidence type="ECO:0000256" key="2">
    <source>
        <dbReference type="HAMAP-Rule" id="MF_00048"/>
    </source>
</evidence>
<gene>
    <name evidence="3" type="ORF">RF679_02160</name>
</gene>
<dbReference type="NCBIfam" id="TIGR00252">
    <property type="entry name" value="YraN family protein"/>
    <property type="match status" value="1"/>
</dbReference>
<dbReference type="PANTHER" id="PTHR34039:SF1">
    <property type="entry name" value="UPF0102 PROTEIN YRAN"/>
    <property type="match status" value="1"/>
</dbReference>
<dbReference type="SUPFAM" id="SSF52980">
    <property type="entry name" value="Restriction endonuclease-like"/>
    <property type="match status" value="1"/>
</dbReference>
<accession>A0ABY9RIQ2</accession>
<organism evidence="3 4">
    <name type="scientific">Undibacterium cyanobacteriorum</name>
    <dbReference type="NCBI Taxonomy" id="3073561"/>
    <lineage>
        <taxon>Bacteria</taxon>
        <taxon>Pseudomonadati</taxon>
        <taxon>Pseudomonadota</taxon>
        <taxon>Betaproteobacteria</taxon>
        <taxon>Burkholderiales</taxon>
        <taxon>Oxalobacteraceae</taxon>
        <taxon>Undibacterium</taxon>
    </lineage>
</organism>
<evidence type="ECO:0000256" key="1">
    <source>
        <dbReference type="ARBA" id="ARBA00006738"/>
    </source>
</evidence>
<name>A0ABY9RIQ2_9BURK</name>
<dbReference type="HAMAP" id="MF_00048">
    <property type="entry name" value="UPF0102"/>
    <property type="match status" value="1"/>
</dbReference>
<reference evidence="3" key="1">
    <citation type="submission" date="2023-09" db="EMBL/GenBank/DDBJ databases">
        <title>Undibacterium sp. 20NA77.5 isolated from freshwater.</title>
        <authorList>
            <person name="Le V."/>
            <person name="Ko S.-R."/>
            <person name="Ahn C.-Y."/>
            <person name="Oh H.-M."/>
        </authorList>
    </citation>
    <scope>NUCLEOTIDE SEQUENCE</scope>
    <source>
        <strain evidence="3">20NA77.5</strain>
    </source>
</reference>
<dbReference type="EMBL" id="CP133720">
    <property type="protein sequence ID" value="WMW81098.1"/>
    <property type="molecule type" value="Genomic_DNA"/>
</dbReference>
<dbReference type="Proteomes" id="UP001181355">
    <property type="component" value="Chromosome"/>
</dbReference>
<proteinExistence type="inferred from homology"/>
<dbReference type="PANTHER" id="PTHR34039">
    <property type="entry name" value="UPF0102 PROTEIN YRAN"/>
    <property type="match status" value="1"/>
</dbReference>